<dbReference type="InterPro" id="IPR015590">
    <property type="entry name" value="Aldehyde_DH_dom"/>
</dbReference>
<accession>A0A149VII5</accession>
<dbReference type="RefSeq" id="WP_156475042.1">
    <property type="nucleotide sequence ID" value="NZ_LHZZ01000078.1"/>
</dbReference>
<evidence type="ECO:0000313" key="3">
    <source>
        <dbReference type="EMBL" id="KXV79990.1"/>
    </source>
</evidence>
<gene>
    <name evidence="3" type="ORF">AD953_00425</name>
</gene>
<dbReference type="PANTHER" id="PTHR43217:SF2">
    <property type="entry name" value="SUCCINATE-SEMIALDEHYDE DEHYDROGENASE [NADP(+)]"/>
    <property type="match status" value="1"/>
</dbReference>
<reference evidence="3 4" key="1">
    <citation type="submission" date="2015-06" db="EMBL/GenBank/DDBJ databases">
        <title>Improved classification and identification of acetic acid bacteria using matrix-assisted laser desorption/ionization time-of-flight mass spectrometry; Gluconobacter nephelii and Gluconobacter uchimurae are later heterotypic synonyms of Gluconobacter japonicus and Gluconobacter oxydans, respectively.</title>
        <authorList>
            <person name="Li L."/>
            <person name="Cleenwerck I."/>
            <person name="De Vuyst L."/>
            <person name="Vandamme P."/>
        </authorList>
    </citation>
    <scope>NUCLEOTIDE SEQUENCE [LARGE SCALE GENOMIC DNA]</scope>
    <source>
        <strain evidence="3 4">LMG 1604</strain>
    </source>
</reference>
<dbReference type="Gene3D" id="3.40.605.10">
    <property type="entry name" value="Aldehyde Dehydrogenase, Chain A, domain 1"/>
    <property type="match status" value="1"/>
</dbReference>
<evidence type="ECO:0000256" key="1">
    <source>
        <dbReference type="ARBA" id="ARBA00023002"/>
    </source>
</evidence>
<name>A0A149VII5_9PROT</name>
<dbReference type="Pfam" id="PF00171">
    <property type="entry name" value="Aldedh"/>
    <property type="match status" value="1"/>
</dbReference>
<protein>
    <submittedName>
        <fullName evidence="3">Succinate-semialdehyde dehydrogenase</fullName>
    </submittedName>
</protein>
<dbReference type="SUPFAM" id="SSF53720">
    <property type="entry name" value="ALDH-like"/>
    <property type="match status" value="1"/>
</dbReference>
<dbReference type="GO" id="GO:0004777">
    <property type="term" value="F:succinate-semialdehyde dehydrogenase (NAD+) activity"/>
    <property type="evidence" value="ECO:0007669"/>
    <property type="project" value="TreeGrafter"/>
</dbReference>
<evidence type="ECO:0000313" key="4">
    <source>
        <dbReference type="Proteomes" id="UP000075538"/>
    </source>
</evidence>
<keyword evidence="1" id="KW-0560">Oxidoreductase</keyword>
<comment type="caution">
    <text evidence="3">The sequence shown here is derived from an EMBL/GenBank/DDBJ whole genome shotgun (WGS) entry which is preliminary data.</text>
</comment>
<organism evidence="3 4">
    <name type="scientific">Acetobacter malorum</name>
    <dbReference type="NCBI Taxonomy" id="178901"/>
    <lineage>
        <taxon>Bacteria</taxon>
        <taxon>Pseudomonadati</taxon>
        <taxon>Pseudomonadota</taxon>
        <taxon>Alphaproteobacteria</taxon>
        <taxon>Acetobacterales</taxon>
        <taxon>Acetobacteraceae</taxon>
        <taxon>Acetobacter</taxon>
    </lineage>
</organism>
<feature type="domain" description="Aldehyde dehydrogenase" evidence="2">
    <location>
        <begin position="3"/>
        <end position="109"/>
    </location>
</feature>
<dbReference type="InterPro" id="IPR016162">
    <property type="entry name" value="Ald_DH_N"/>
</dbReference>
<dbReference type="EMBL" id="LHZZ01000078">
    <property type="protein sequence ID" value="KXV79990.1"/>
    <property type="molecule type" value="Genomic_DNA"/>
</dbReference>
<dbReference type="InterPro" id="IPR047110">
    <property type="entry name" value="GABD/Sad-like"/>
</dbReference>
<dbReference type="AlphaFoldDB" id="A0A149VII5"/>
<dbReference type="InterPro" id="IPR016161">
    <property type="entry name" value="Ald_DH/histidinol_DH"/>
</dbReference>
<sequence>MAYKTVNPYTNETIATFPDLKDAELDSLLSQAEKTYKSWRNTSFADRASILHKAASLLREQSDEYAKLLTLEMGKLKREALGEVALSADILDYYADNAEKFLAPQKIPGGSERGDDA</sequence>
<feature type="non-terminal residue" evidence="3">
    <location>
        <position position="117"/>
    </location>
</feature>
<evidence type="ECO:0000259" key="2">
    <source>
        <dbReference type="Pfam" id="PF00171"/>
    </source>
</evidence>
<dbReference type="Proteomes" id="UP000075538">
    <property type="component" value="Unassembled WGS sequence"/>
</dbReference>
<dbReference type="PANTHER" id="PTHR43217">
    <property type="entry name" value="SUCCINATE SEMIALDEHYDE DEHYDROGENASE [NAD(P)+] SAD"/>
    <property type="match status" value="1"/>
</dbReference>
<proteinExistence type="predicted"/>